<evidence type="ECO:0000313" key="3">
    <source>
        <dbReference type="Proteomes" id="UP000069935"/>
    </source>
</evidence>
<keyword evidence="3" id="KW-1185">Reference proteome</keyword>
<name>A0AAC8VVT3_9PROT</name>
<evidence type="ECO:0000313" key="2">
    <source>
        <dbReference type="EMBL" id="ALG70161.1"/>
    </source>
</evidence>
<protein>
    <submittedName>
        <fullName evidence="2">Uncharacterized protein</fullName>
    </submittedName>
</protein>
<reference evidence="2 3" key="2">
    <citation type="journal article" date="2016" name="Genome Announc.">
        <title>Complete Genome Sequence of a Strain of Azospirillum thiophilum Isolated from a Sulfide Spring.</title>
        <authorList>
            <person name="Fomenkov A."/>
            <person name="Vincze T."/>
            <person name="Grabovich M."/>
            <person name="Anton B.P."/>
            <person name="Dubinina G."/>
            <person name="Orlova M."/>
            <person name="Belousova E."/>
            <person name="Roberts R.J."/>
        </authorList>
    </citation>
    <scope>NUCLEOTIDE SEQUENCE [LARGE SCALE GENOMIC DNA]</scope>
    <source>
        <strain evidence="2 3">BV-S</strain>
    </source>
</reference>
<evidence type="ECO:0000256" key="1">
    <source>
        <dbReference type="SAM" id="MobiDB-lite"/>
    </source>
</evidence>
<dbReference type="Proteomes" id="UP000069935">
    <property type="component" value="Chromosome 1"/>
</dbReference>
<feature type="compositionally biased region" description="Pro residues" evidence="1">
    <location>
        <begin position="400"/>
        <end position="419"/>
    </location>
</feature>
<dbReference type="KEGG" id="ati:AL072_03650"/>
<dbReference type="EMBL" id="CP012401">
    <property type="protein sequence ID" value="ALG70161.1"/>
    <property type="molecule type" value="Genomic_DNA"/>
</dbReference>
<feature type="region of interest" description="Disordered" evidence="1">
    <location>
        <begin position="394"/>
        <end position="428"/>
    </location>
</feature>
<reference evidence="3" key="1">
    <citation type="submission" date="2015-08" db="EMBL/GenBank/DDBJ databases">
        <title>Complete Genome Sequence of Azospirillum thiophilum BV-S.</title>
        <authorList>
            <person name="Fomenkov A."/>
            <person name="Vincze T."/>
            <person name="Grabovich M."/>
            <person name="Dubinina G."/>
            <person name="Orlova M."/>
            <person name="Belousova E."/>
            <person name="Roberts R.J."/>
        </authorList>
    </citation>
    <scope>NUCLEOTIDE SEQUENCE [LARGE SCALE GENOMIC DNA]</scope>
    <source>
        <strain evidence="3">BV-S</strain>
    </source>
</reference>
<accession>A0AAC8VVT3</accession>
<proteinExistence type="predicted"/>
<gene>
    <name evidence="2" type="ORF">AL072_03650</name>
</gene>
<dbReference type="AlphaFoldDB" id="A0AAC8VVT3"/>
<organism evidence="2 3">
    <name type="scientific">Azospirillum thiophilum</name>
    <dbReference type="NCBI Taxonomy" id="528244"/>
    <lineage>
        <taxon>Bacteria</taxon>
        <taxon>Pseudomonadati</taxon>
        <taxon>Pseudomonadota</taxon>
        <taxon>Alphaproteobacteria</taxon>
        <taxon>Rhodospirillales</taxon>
        <taxon>Azospirillaceae</taxon>
        <taxon>Azospirillum</taxon>
    </lineage>
</organism>
<sequence length="428" mass="47247">MLRQPLWQDSAPDWLRAVWSQFANSSLAIEHGFQPWIQWYEALASLDEGKPPRWVFSDALALRIATRPDEWWNRPAKEVNADIADWLREETASGDRPNPQEELSQALDALPAQQPAPYLFDWRNGRMEVLPPDALPEDGGIAQDYLDETREKADDLLEALARSNTDPTIARKVGRLREVLTERAADLRPALVDSRSISVERLAKALDNPQDAAEMPSRILADLGDLADTARRLCNCLPALWQREAERLANGLTPDSASDLLHHLDALRDGIKDADIIGPDVQAAFDTLSEDSAEPDAEDLRRRRIAMFGLTARNLLTTLLHATKGSATELVRFAKDVRKELRPEMVKGTAKLMIGTGVSITAAYLFVTLLAPTTGIAKYFPDIDRIVRILEAMKAGEGKPPTPPPGGEPPLSPRTPPPAGRSGPTRPA</sequence>